<reference evidence="3 4" key="1">
    <citation type="submission" date="2017-09" db="EMBL/GenBank/DDBJ databases">
        <title>Arcobacter canalis sp. nov., a new species isolated from a water canal contaminated with urban sewage.</title>
        <authorList>
            <person name="Perez-Cataluna A."/>
            <person name="Salas-Masso N."/>
            <person name="Figueras M.J."/>
        </authorList>
    </citation>
    <scope>NUCLEOTIDE SEQUENCE [LARGE SCALE GENOMIC DNA]</scope>
    <source>
        <strain evidence="3 4">F98-3</strain>
    </source>
</reference>
<feature type="transmembrane region" description="Helical" evidence="1">
    <location>
        <begin position="175"/>
        <end position="193"/>
    </location>
</feature>
<organism evidence="3 4">
    <name type="scientific">Malaciobacter molluscorum LMG 25693</name>
    <dbReference type="NCBI Taxonomy" id="870501"/>
    <lineage>
        <taxon>Bacteria</taxon>
        <taxon>Pseudomonadati</taxon>
        <taxon>Campylobacterota</taxon>
        <taxon>Epsilonproteobacteria</taxon>
        <taxon>Campylobacterales</taxon>
        <taxon>Arcobacteraceae</taxon>
        <taxon>Malaciobacter</taxon>
    </lineage>
</organism>
<keyword evidence="4" id="KW-1185">Reference proteome</keyword>
<evidence type="ECO:0000256" key="1">
    <source>
        <dbReference type="SAM" id="Phobius"/>
    </source>
</evidence>
<proteinExistence type="predicted"/>
<dbReference type="Proteomes" id="UP000221222">
    <property type="component" value="Unassembled WGS sequence"/>
</dbReference>
<dbReference type="EMBL" id="NXFY01000004">
    <property type="protein sequence ID" value="PHO18730.1"/>
    <property type="molecule type" value="Genomic_DNA"/>
</dbReference>
<keyword evidence="1" id="KW-0812">Transmembrane</keyword>
<gene>
    <name evidence="2" type="ORF">AMOL_1937</name>
    <name evidence="3" type="ORF">CPU12_03990</name>
</gene>
<dbReference type="SUPFAM" id="SSF52540">
    <property type="entry name" value="P-loop containing nucleoside triphosphate hydrolases"/>
    <property type="match status" value="1"/>
</dbReference>
<dbReference type="InterPro" id="IPR027417">
    <property type="entry name" value="P-loop_NTPase"/>
</dbReference>
<dbReference type="RefSeq" id="WP_099341788.1">
    <property type="nucleotide sequence ID" value="NZ_CP032098.1"/>
</dbReference>
<keyword evidence="1" id="KW-0472">Membrane</keyword>
<evidence type="ECO:0000313" key="4">
    <source>
        <dbReference type="Proteomes" id="UP000221222"/>
    </source>
</evidence>
<dbReference type="Gene3D" id="3.40.50.300">
    <property type="entry name" value="P-loop containing nucleotide triphosphate hydrolases"/>
    <property type="match status" value="1"/>
</dbReference>
<dbReference type="Proteomes" id="UP000262712">
    <property type="component" value="Chromosome"/>
</dbReference>
<reference evidence="2 5" key="2">
    <citation type="submission" date="2018-08" db="EMBL/GenBank/DDBJ databases">
        <title>Complete genome of the Arcobacter molluscorum type strain LMG 25693.</title>
        <authorList>
            <person name="Miller W.G."/>
            <person name="Yee E."/>
            <person name="Bono J.L."/>
        </authorList>
    </citation>
    <scope>NUCLEOTIDE SEQUENCE [LARGE SCALE GENOMIC DNA]</scope>
    <source>
        <strain evidence="2 5">CECT 7696</strain>
    </source>
</reference>
<dbReference type="Pfam" id="PF10707">
    <property type="entry name" value="YrbL-PhoP_reg"/>
    <property type="match status" value="1"/>
</dbReference>
<protein>
    <submittedName>
        <fullName evidence="2">YrbL family protein</fullName>
    </submittedName>
</protein>
<accession>A0A2G1DJW0</accession>
<keyword evidence="1" id="KW-1133">Transmembrane helix</keyword>
<dbReference type="EMBL" id="CP032098">
    <property type="protein sequence ID" value="AXX92897.1"/>
    <property type="molecule type" value="Genomic_DNA"/>
</dbReference>
<dbReference type="KEGG" id="amol:AMOL_1937"/>
<dbReference type="AlphaFoldDB" id="A0A2G1DJW0"/>
<sequence>MIDIEEFTQNLLTKLAKKNFSIYKYENNTVKFSITEDRLNNLLKIVFKLCSKNLYCFSIIREEYDEIEVIIYSKNEDKKIKILLENVEDKIILQYRKKVLKYKEYKIFPIIGPDGVGKTTLLTNTFNPKEKSLMFKRFKKIVRRSIIYNVTYPINKYLLKKKLGKKPEKDQHDDIHYMLVILAGLLYYPYLVFNTLVNKKIVFIDRFFNDYLLENISFLDKKTKLRDKWKNILNYIPTVYWMVHLDAKAKIILERKDELKKRDIKKYRKANFKIYLQKPSIVYTYVNTGLDLSFCQNVLLKISRRVGIALFDEFLYQINDDLMIAKGGERVCYLHPEDNTKVIKSVFSKGEHNDQNKLEYIYMNYLKNRQKDLSHLTNCYGYIKTNIGKALVFDRVLNYDNTPAKSFRYMVANKILSLDEQKVLLDELKKYLEDNEILFVDTSLTNLFCPEVQEGKYKIIIVDGLGAKRMGFKFWLYRNSKLYTKYKIKRQWEKFMVMYKKDVKRAQLGQRPFTRL</sequence>
<name>A0A2G1DJW0_9BACT</name>
<dbReference type="InterPro" id="IPR019647">
    <property type="entry name" value="PhoP_reg_network_YrbL"/>
</dbReference>
<evidence type="ECO:0000313" key="3">
    <source>
        <dbReference type="EMBL" id="PHO18730.1"/>
    </source>
</evidence>
<evidence type="ECO:0000313" key="2">
    <source>
        <dbReference type="EMBL" id="AXX92897.1"/>
    </source>
</evidence>
<evidence type="ECO:0000313" key="5">
    <source>
        <dbReference type="Proteomes" id="UP000262712"/>
    </source>
</evidence>